<dbReference type="InterPro" id="IPR007569">
    <property type="entry name" value="DUF559"/>
</dbReference>
<gene>
    <name evidence="2" type="ORF">UFOPK3609_01835</name>
</gene>
<proteinExistence type="predicted"/>
<evidence type="ECO:0000313" key="2">
    <source>
        <dbReference type="EMBL" id="CAB4929084.1"/>
    </source>
</evidence>
<dbReference type="AlphaFoldDB" id="A0A6J7IFH8"/>
<dbReference type="EMBL" id="CAFBMQ010000341">
    <property type="protein sequence ID" value="CAB4929084.1"/>
    <property type="molecule type" value="Genomic_DNA"/>
</dbReference>
<name>A0A6J7IFH8_9ZZZZ</name>
<protein>
    <submittedName>
        <fullName evidence="2">Unannotated protein</fullName>
    </submittedName>
</protein>
<feature type="domain" description="DUF559" evidence="1">
    <location>
        <begin position="26"/>
        <end position="87"/>
    </location>
</feature>
<dbReference type="InterPro" id="IPR011335">
    <property type="entry name" value="Restrct_endonuc-II-like"/>
</dbReference>
<dbReference type="Pfam" id="PF04480">
    <property type="entry name" value="DUF559"/>
    <property type="match status" value="1"/>
</dbReference>
<dbReference type="Gene3D" id="3.40.960.10">
    <property type="entry name" value="VSR Endonuclease"/>
    <property type="match status" value="1"/>
</dbReference>
<organism evidence="2">
    <name type="scientific">freshwater metagenome</name>
    <dbReference type="NCBI Taxonomy" id="449393"/>
    <lineage>
        <taxon>unclassified sequences</taxon>
        <taxon>metagenomes</taxon>
        <taxon>ecological metagenomes</taxon>
    </lineage>
</organism>
<sequence length="90" mass="10278">MHRSALPRPTAQFRVLDAAEDEVARVDWAFEEQKLAVEYDGEGHLTRLGPDRQRMNRLQAAGWRIFYVTAADLHHPERLVARIAAALATR</sequence>
<accession>A0A6J7IFH8</accession>
<dbReference type="SUPFAM" id="SSF52980">
    <property type="entry name" value="Restriction endonuclease-like"/>
    <property type="match status" value="1"/>
</dbReference>
<reference evidence="2" key="1">
    <citation type="submission" date="2020-05" db="EMBL/GenBank/DDBJ databases">
        <authorList>
            <person name="Chiriac C."/>
            <person name="Salcher M."/>
            <person name="Ghai R."/>
            <person name="Kavagutti S V."/>
        </authorList>
    </citation>
    <scope>NUCLEOTIDE SEQUENCE</scope>
</reference>
<evidence type="ECO:0000259" key="1">
    <source>
        <dbReference type="Pfam" id="PF04480"/>
    </source>
</evidence>